<dbReference type="PANTHER" id="PTHR46771:SF5">
    <property type="entry name" value="DETERIN"/>
    <property type="match status" value="1"/>
</dbReference>
<evidence type="ECO:0000256" key="5">
    <source>
        <dbReference type="ARBA" id="ARBA00022490"/>
    </source>
</evidence>
<keyword evidence="8" id="KW-0479">Metal-binding</keyword>
<dbReference type="STRING" id="283909.R7UQ82"/>
<dbReference type="GO" id="GO:0005634">
    <property type="term" value="C:nucleus"/>
    <property type="evidence" value="ECO:0007669"/>
    <property type="project" value="UniProtKB-SubCell"/>
</dbReference>
<accession>R7UQ82</accession>
<dbReference type="InterPro" id="IPR001370">
    <property type="entry name" value="BIR_rpt"/>
</dbReference>
<evidence type="ECO:0000313" key="17">
    <source>
        <dbReference type="EMBL" id="ELU05551.1"/>
    </source>
</evidence>
<keyword evidence="11" id="KW-0862">Zinc</keyword>
<keyword evidence="13" id="KW-0206">Cytoskeleton</keyword>
<evidence type="ECO:0000256" key="10">
    <source>
        <dbReference type="ARBA" id="ARBA00022829"/>
    </source>
</evidence>
<dbReference type="GO" id="GO:0005819">
    <property type="term" value="C:spindle"/>
    <property type="evidence" value="ECO:0007669"/>
    <property type="project" value="UniProtKB-SubCell"/>
</dbReference>
<keyword evidence="14" id="KW-0539">Nucleus</keyword>
<keyword evidence="10" id="KW-0159">Chromosome partition</keyword>
<sequence>MPELSKADGEYFLMQYYENRLQTFVNWPFEDGCICTAEQMAAAGFFYTPESNNPDLVQCFFCCKELDGWDPNDDPWEEHKAHSDKCPYLKLRKPTEDMTLQDQLKLLQAKHLFSLKESIRKKQEQLHEYTDRARSQMLALM</sequence>
<comment type="similarity">
    <text evidence="4">Belongs to the IAP family.</text>
</comment>
<reference evidence="18" key="3">
    <citation type="submission" date="2015-06" db="UniProtKB">
        <authorList>
            <consortium name="EnsemblMetazoa"/>
        </authorList>
    </citation>
    <scope>IDENTIFICATION</scope>
</reference>
<dbReference type="PROSITE" id="PS50143">
    <property type="entry name" value="BIR_REPEAT_2"/>
    <property type="match status" value="1"/>
</dbReference>
<evidence type="ECO:0000313" key="18">
    <source>
        <dbReference type="EnsemblMetazoa" id="CapteP20475"/>
    </source>
</evidence>
<dbReference type="GO" id="GO:0051301">
    <property type="term" value="P:cell division"/>
    <property type="evidence" value="ECO:0007669"/>
    <property type="project" value="UniProtKB-KW"/>
</dbReference>
<dbReference type="Proteomes" id="UP000014760">
    <property type="component" value="Unassembled WGS sequence"/>
</dbReference>
<evidence type="ECO:0000256" key="8">
    <source>
        <dbReference type="ARBA" id="ARBA00022723"/>
    </source>
</evidence>
<comment type="subcellular location">
    <subcellularLocation>
        <location evidence="3">Chromosome</location>
        <location evidence="3">Centromere</location>
    </subcellularLocation>
    <subcellularLocation>
        <location evidence="2">Cytoplasm</location>
        <location evidence="2">Cytoskeleton</location>
        <location evidence="2">Spindle</location>
    </subcellularLocation>
    <subcellularLocation>
        <location evidence="1">Nucleus</location>
    </subcellularLocation>
</comment>
<evidence type="ECO:0000256" key="9">
    <source>
        <dbReference type="ARBA" id="ARBA00022776"/>
    </source>
</evidence>
<dbReference type="GO" id="GO:0046872">
    <property type="term" value="F:metal ion binding"/>
    <property type="evidence" value="ECO:0007669"/>
    <property type="project" value="UniProtKB-KW"/>
</dbReference>
<protein>
    <submittedName>
        <fullName evidence="17 18">Uncharacterized protein</fullName>
    </submittedName>
</protein>
<reference evidence="17 19" key="2">
    <citation type="journal article" date="2013" name="Nature">
        <title>Insights into bilaterian evolution from three spiralian genomes.</title>
        <authorList>
            <person name="Simakov O."/>
            <person name="Marletaz F."/>
            <person name="Cho S.J."/>
            <person name="Edsinger-Gonzales E."/>
            <person name="Havlak P."/>
            <person name="Hellsten U."/>
            <person name="Kuo D.H."/>
            <person name="Larsson T."/>
            <person name="Lv J."/>
            <person name="Arendt D."/>
            <person name="Savage R."/>
            <person name="Osoegawa K."/>
            <person name="de Jong P."/>
            <person name="Grimwood J."/>
            <person name="Chapman J.A."/>
            <person name="Shapiro H."/>
            <person name="Aerts A."/>
            <person name="Otillar R.P."/>
            <person name="Terry A.Y."/>
            <person name="Boore J.L."/>
            <person name="Grigoriev I.V."/>
            <person name="Lindberg D.R."/>
            <person name="Seaver E.C."/>
            <person name="Weisblat D.A."/>
            <person name="Putnam N.H."/>
            <person name="Rokhsar D.S."/>
        </authorList>
    </citation>
    <scope>NUCLEOTIDE SEQUENCE</scope>
    <source>
        <strain evidence="17 19">I ESC-2004</strain>
    </source>
</reference>
<dbReference type="FunFam" id="1.10.1170.10:FF:000009">
    <property type="entry name" value="Baculoviral IAP repeat-containing protein 5"/>
    <property type="match status" value="1"/>
</dbReference>
<evidence type="ECO:0000256" key="6">
    <source>
        <dbReference type="ARBA" id="ARBA00022553"/>
    </source>
</evidence>
<evidence type="ECO:0000256" key="3">
    <source>
        <dbReference type="ARBA" id="ARBA00004584"/>
    </source>
</evidence>
<proteinExistence type="inferred from homology"/>
<keyword evidence="19" id="KW-1185">Reference proteome</keyword>
<dbReference type="Gene3D" id="1.10.1170.10">
    <property type="entry name" value="Inhibitor Of Apoptosis Protein (2mihbC-IAP-1), Chain A"/>
    <property type="match status" value="1"/>
</dbReference>
<reference evidence="19" key="1">
    <citation type="submission" date="2012-12" db="EMBL/GenBank/DDBJ databases">
        <authorList>
            <person name="Hellsten U."/>
            <person name="Grimwood J."/>
            <person name="Chapman J.A."/>
            <person name="Shapiro H."/>
            <person name="Aerts A."/>
            <person name="Otillar R.P."/>
            <person name="Terry A.Y."/>
            <person name="Boore J.L."/>
            <person name="Simakov O."/>
            <person name="Marletaz F."/>
            <person name="Cho S.-J."/>
            <person name="Edsinger-Gonzales E."/>
            <person name="Havlak P."/>
            <person name="Kuo D.-H."/>
            <person name="Larsson T."/>
            <person name="Lv J."/>
            <person name="Arendt D."/>
            <person name="Savage R."/>
            <person name="Osoegawa K."/>
            <person name="de Jong P."/>
            <person name="Lindberg D.R."/>
            <person name="Seaver E.C."/>
            <person name="Weisblat D.A."/>
            <person name="Putnam N.H."/>
            <person name="Grigoriev I.V."/>
            <person name="Rokhsar D.S."/>
        </authorList>
    </citation>
    <scope>NUCLEOTIDE SEQUENCE</scope>
    <source>
        <strain evidence="19">I ESC-2004</strain>
    </source>
</reference>
<keyword evidence="15" id="KW-0131">Cell cycle</keyword>
<dbReference type="SMART" id="SM00238">
    <property type="entry name" value="BIR"/>
    <property type="match status" value="1"/>
</dbReference>
<dbReference type="HOGENOM" id="CLU_016347_0_1_1"/>
<dbReference type="FunCoup" id="R7UQ82">
    <property type="interactions" value="490"/>
</dbReference>
<dbReference type="OrthoDB" id="2196114at2759"/>
<evidence type="ECO:0000256" key="7">
    <source>
        <dbReference type="ARBA" id="ARBA00022618"/>
    </source>
</evidence>
<evidence type="ECO:0000256" key="14">
    <source>
        <dbReference type="ARBA" id="ARBA00023242"/>
    </source>
</evidence>
<dbReference type="EMBL" id="AMQN01007791">
    <property type="status" value="NOT_ANNOTATED_CDS"/>
    <property type="molecule type" value="Genomic_DNA"/>
</dbReference>
<dbReference type="OMA" id="RSHTKNC"/>
<keyword evidence="5" id="KW-0963">Cytoplasm</keyword>
<evidence type="ECO:0000256" key="11">
    <source>
        <dbReference type="ARBA" id="ARBA00022833"/>
    </source>
</evidence>
<organism evidence="17">
    <name type="scientific">Capitella teleta</name>
    <name type="common">Polychaete worm</name>
    <dbReference type="NCBI Taxonomy" id="283909"/>
    <lineage>
        <taxon>Eukaryota</taxon>
        <taxon>Metazoa</taxon>
        <taxon>Spiralia</taxon>
        <taxon>Lophotrochozoa</taxon>
        <taxon>Annelida</taxon>
        <taxon>Polychaeta</taxon>
        <taxon>Sedentaria</taxon>
        <taxon>Scolecida</taxon>
        <taxon>Capitellidae</taxon>
        <taxon>Capitella</taxon>
    </lineage>
</organism>
<name>R7UQ82_CAPTE</name>
<dbReference type="SUPFAM" id="SSF57924">
    <property type="entry name" value="Inhibitor of apoptosis (IAP) repeat"/>
    <property type="match status" value="1"/>
</dbReference>
<dbReference type="PANTHER" id="PTHR46771">
    <property type="entry name" value="DETERIN"/>
    <property type="match status" value="1"/>
</dbReference>
<evidence type="ECO:0000256" key="12">
    <source>
        <dbReference type="ARBA" id="ARBA00022843"/>
    </source>
</evidence>
<dbReference type="EMBL" id="KB301402">
    <property type="protein sequence ID" value="ELU05551.1"/>
    <property type="molecule type" value="Genomic_DNA"/>
</dbReference>
<dbReference type="GO" id="GO:0007059">
    <property type="term" value="P:chromosome segregation"/>
    <property type="evidence" value="ECO:0007669"/>
    <property type="project" value="UniProtKB-KW"/>
</dbReference>
<keyword evidence="16" id="KW-0137">Centromere</keyword>
<dbReference type="Pfam" id="PF00653">
    <property type="entry name" value="BIR"/>
    <property type="match status" value="1"/>
</dbReference>
<dbReference type="InterPro" id="IPR051190">
    <property type="entry name" value="Baculoviral_IAP"/>
</dbReference>
<evidence type="ECO:0000256" key="13">
    <source>
        <dbReference type="ARBA" id="ARBA00023212"/>
    </source>
</evidence>
<evidence type="ECO:0000256" key="16">
    <source>
        <dbReference type="ARBA" id="ARBA00023328"/>
    </source>
</evidence>
<evidence type="ECO:0000256" key="2">
    <source>
        <dbReference type="ARBA" id="ARBA00004186"/>
    </source>
</evidence>
<keyword evidence="9" id="KW-0498">Mitosis</keyword>
<dbReference type="AlphaFoldDB" id="R7UQ82"/>
<keyword evidence="7" id="KW-0132">Cell division</keyword>
<dbReference type="EnsemblMetazoa" id="CapteT20475">
    <property type="protein sequence ID" value="CapteP20475"/>
    <property type="gene ID" value="CapteG20475"/>
</dbReference>
<gene>
    <name evidence="17" type="ORF">CAPTEDRAFT_20475</name>
</gene>
<keyword evidence="6" id="KW-0597">Phosphoprotein</keyword>
<evidence type="ECO:0000256" key="4">
    <source>
        <dbReference type="ARBA" id="ARBA00006672"/>
    </source>
</evidence>
<keyword evidence="12" id="KW-0832">Ubl conjugation</keyword>
<dbReference type="GO" id="GO:0000775">
    <property type="term" value="C:chromosome, centromeric region"/>
    <property type="evidence" value="ECO:0007669"/>
    <property type="project" value="UniProtKB-SubCell"/>
</dbReference>
<evidence type="ECO:0000313" key="19">
    <source>
        <dbReference type="Proteomes" id="UP000014760"/>
    </source>
</evidence>
<dbReference type="CDD" id="cd00022">
    <property type="entry name" value="BIR"/>
    <property type="match status" value="1"/>
</dbReference>
<evidence type="ECO:0000256" key="1">
    <source>
        <dbReference type="ARBA" id="ARBA00004123"/>
    </source>
</evidence>
<evidence type="ECO:0000256" key="15">
    <source>
        <dbReference type="ARBA" id="ARBA00023306"/>
    </source>
</evidence>